<organism evidence="4">
    <name type="scientific">Podoviridae sp. ctHMt20</name>
    <dbReference type="NCBI Taxonomy" id="2827728"/>
    <lineage>
        <taxon>Viruses</taxon>
        <taxon>Duplodnaviria</taxon>
        <taxon>Heunggongvirae</taxon>
        <taxon>Uroviricota</taxon>
        <taxon>Caudoviricetes</taxon>
    </lineage>
</organism>
<feature type="region of interest" description="Disordered" evidence="1">
    <location>
        <begin position="680"/>
        <end position="708"/>
    </location>
</feature>
<dbReference type="InterPro" id="IPR041219">
    <property type="entry name" value="Phage_lysozyme2"/>
</dbReference>
<proteinExistence type="predicted"/>
<reference evidence="4" key="1">
    <citation type="journal article" date="2021" name="Proc. Natl. Acad. Sci. U.S.A.">
        <title>A Catalog of Tens of Thousands of Viruses from Human Metagenomes Reveals Hidden Associations with Chronic Diseases.</title>
        <authorList>
            <person name="Tisza M.J."/>
            <person name="Buck C.B."/>
        </authorList>
    </citation>
    <scope>NUCLEOTIDE SEQUENCE</scope>
    <source>
        <strain evidence="4">CtHMt20</strain>
    </source>
</reference>
<dbReference type="InterPro" id="IPR040561">
    <property type="entry name" value="LPD38"/>
</dbReference>
<dbReference type="GO" id="GO:0008237">
    <property type="term" value="F:metallopeptidase activity"/>
    <property type="evidence" value="ECO:0007669"/>
    <property type="project" value="InterPro"/>
</dbReference>
<dbReference type="Pfam" id="PF18857">
    <property type="entry name" value="LPD38"/>
    <property type="match status" value="1"/>
</dbReference>
<dbReference type="GO" id="GO:0008168">
    <property type="term" value="F:methyltransferase activity"/>
    <property type="evidence" value="ECO:0007669"/>
    <property type="project" value="UniProtKB-KW"/>
</dbReference>
<dbReference type="Gene3D" id="3.40.390.10">
    <property type="entry name" value="Collagenase (Catalytic Domain)"/>
    <property type="match status" value="1"/>
</dbReference>
<evidence type="ECO:0000313" key="4">
    <source>
        <dbReference type="EMBL" id="DAF51791.1"/>
    </source>
</evidence>
<feature type="domain" description="Phage tail lysozyme" evidence="2">
    <location>
        <begin position="316"/>
        <end position="449"/>
    </location>
</feature>
<feature type="compositionally biased region" description="Polar residues" evidence="1">
    <location>
        <begin position="695"/>
        <end position="708"/>
    </location>
</feature>
<keyword evidence="4" id="KW-0489">Methyltransferase</keyword>
<feature type="domain" description="Large polyvalent protein associated" evidence="3">
    <location>
        <begin position="1448"/>
        <end position="1620"/>
    </location>
</feature>
<name>A0A8S5SMA3_9CAUD</name>
<dbReference type="InterPro" id="IPR024079">
    <property type="entry name" value="MetalloPept_cat_dom_sf"/>
</dbReference>
<evidence type="ECO:0000256" key="1">
    <source>
        <dbReference type="SAM" id="MobiDB-lite"/>
    </source>
</evidence>
<dbReference type="Gene3D" id="1.10.530.10">
    <property type="match status" value="1"/>
</dbReference>
<keyword evidence="4" id="KW-0808">Transferase</keyword>
<dbReference type="EMBL" id="BK032622">
    <property type="protein sequence ID" value="DAF51791.1"/>
    <property type="molecule type" value="Genomic_DNA"/>
</dbReference>
<dbReference type="GO" id="GO:0032259">
    <property type="term" value="P:methylation"/>
    <property type="evidence" value="ECO:0007669"/>
    <property type="project" value="UniProtKB-KW"/>
</dbReference>
<dbReference type="Pfam" id="PF18013">
    <property type="entry name" value="Phage_lysozyme2"/>
    <property type="match status" value="1"/>
</dbReference>
<sequence>MGYFDEFQRANGNTSGERYFDEFKNQPPQDSSLLDKAKGFLNSIDEAYEEGRAVRKAQWEKTKANVLNTLSDYAANAGKAIENYGNEITAAGERAFAAYKNGESINMEDPTQGFEGENYNRAKMNVYNELVGKPAGYAAITPGMPGIVRMAGGALAVPTLVDSTMQTYNQNIENDDGTPVISTAKGALIDPVWEPIKEFKNNPGEFTQSLVDNPTELWDKVFLPGAIIHGAAKGIKKATPKSISEPIHEHITEPFNEQVIDPVKSGLANAKGRFFDSFKRGGETGFDDLVRDTEMGTQALKEANLPPEYGETGDIKTDVYNRLRQNGFTDSEAAGITGNIAQESMFDTEALSKDGYNSHGLVQWTGDRKTHLEQFARKNGLDPKDWRTQVDFISEEMNTTERAAFEALRKNPNITPEEAAHIVREQYERPDPAVANDAYRQQIAREVYDGRSVRPVQRSIQQNSLNDFAEDMKEATPEESNLNFMKDSVKDITPEELSNRIKDGTIPKEVFRTYDEAGYNVFKDLPEKQKFKYASDQTIALKDGVHDPMGDVVKVIFDDSNQKAIDDVTNAFVSGHDAHATLSDRRAFATGLIKDTIEAPDVILKQMNGRKSYVSYWRGKNNMLHQVIVSMDRTDKGKIISSHVASDTVKDKRKALKKFVADTKKADTILYVDQNISDKLKGGPTGYSRPPSGDRGSTLNTQLHPSGNSIVADETGKVKLPDDKRSFMVKPVEEAAGSDLTTWQGETISRKQILDDVNSIFGATIKKGRVSKKGTNGWYNPKTDIIRTRTFGDPRTVMHELGHYVDARFKFSNRPGFDTEFSNVIHKRFGNAYNKGGIKTIRKEGIAEFFHDYVTSRKKAAAEFPTFYKEFKQILEGDKELHAAVDKLSYVGHQWYAQPVWERMKGSVSFGGKENLLQKTIKFFKDSKEVTRKVYHEPYTTLVDELHPLEELISEVEKRAGRKLRVEENAFKQAWLARGWAGKAEALLQNGSPKHKIPAFKDIIRKIPDNQLKDFSTYLTALRELDMNHWNTFLPRDETPLITRFTKSECFDVIKHYEKNPVFAKAAAEIHRYNDFLLANAVDAGMLSVKAAMAMKNKYPHYVPFFREFYEAAEAQRNGTGKGFANVGAVTKKMRGSTLDVVDPLEGIIRNTFSIMSAIERNKVGQSIVKLANVDGMGALIEKVSGAAKVTDHSFSVWKNGKKVVYNTTPELYQAFKMLNPEGANMFTKLLSYPAKWLRAGATLGPEFILRNPVRDMISATIYSKHGFIPVVDTLKGLGLYLQKGDTYWEYMRSGAAQANLVSLDRNYLSGQMRDLLQRPSVKKMVTTNPIEILRGLSEATEMATRLAEFHNVRKGYAGIGNRLFSRKRNPGSIQEAALESRDVTLDFSRIGSHTKSLNKTIAFFNAAIQGTDKMFREWKANPLDMTVKTAMWITLPSVLLWELNKDDPRYQELPQWQKDIFWIIPTKDTLIKIPKPFELGILFGTVPERMLQWDYDKKRKQKGAGFKGLAGSVLDSMAPSFLPTALVPAIEAMTNHSIFMGRDIVPQSQQNTIPELQYGPYTSAVGRKIGETFGISPRKVDNTIRGYGGSLAGLGLTFTDGMVGLDETRPAKRWTEQPGIRGFTATPYSSSESVQEVYDAYDRQLKLFNAGRELHKQMDGFDPREFEQMKNAVKAFQNINQAKKAVMKSNLSSEAKRKRLDEIQMSQVRIARKALGKESIK</sequence>
<accession>A0A8S5SMA3</accession>
<protein>
    <submittedName>
        <fullName evidence="4">Type I restriction enzyme Methylase</fullName>
    </submittedName>
</protein>
<evidence type="ECO:0000259" key="3">
    <source>
        <dbReference type="Pfam" id="PF18857"/>
    </source>
</evidence>
<evidence type="ECO:0000259" key="2">
    <source>
        <dbReference type="Pfam" id="PF18013"/>
    </source>
</evidence>